<dbReference type="OrthoDB" id="9778875at2"/>
<feature type="transmembrane region" description="Helical" evidence="5">
    <location>
        <begin position="172"/>
        <end position="193"/>
    </location>
</feature>
<feature type="transmembrane region" description="Helical" evidence="5">
    <location>
        <begin position="367"/>
        <end position="394"/>
    </location>
</feature>
<keyword evidence="4 5" id="KW-0472">Membrane</keyword>
<dbReference type="SUPFAM" id="SSF103473">
    <property type="entry name" value="MFS general substrate transporter"/>
    <property type="match status" value="1"/>
</dbReference>
<dbReference type="PROSITE" id="PS50850">
    <property type="entry name" value="MFS"/>
    <property type="match status" value="1"/>
</dbReference>
<feature type="transmembrane region" description="Helical" evidence="5">
    <location>
        <begin position="144"/>
        <end position="166"/>
    </location>
</feature>
<organism evidence="7 8">
    <name type="scientific">Phycicoccus duodecadis</name>
    <dbReference type="NCBI Taxonomy" id="173053"/>
    <lineage>
        <taxon>Bacteria</taxon>
        <taxon>Bacillati</taxon>
        <taxon>Actinomycetota</taxon>
        <taxon>Actinomycetes</taxon>
        <taxon>Micrococcales</taxon>
        <taxon>Intrasporangiaceae</taxon>
        <taxon>Phycicoccus</taxon>
    </lineage>
</organism>
<comment type="caution">
    <text evidence="7">The sequence shown here is derived from an EMBL/GenBank/DDBJ whole genome shotgun (WGS) entry which is preliminary data.</text>
</comment>
<feature type="transmembrane region" description="Helical" evidence="5">
    <location>
        <begin position="21"/>
        <end position="43"/>
    </location>
</feature>
<evidence type="ECO:0000256" key="4">
    <source>
        <dbReference type="ARBA" id="ARBA00023136"/>
    </source>
</evidence>
<reference evidence="7 8" key="1">
    <citation type="submission" date="2017-12" db="EMBL/GenBank/DDBJ databases">
        <title>Sequencing the genomes of 1000 Actinobacteria strains.</title>
        <authorList>
            <person name="Klenk H.-P."/>
        </authorList>
    </citation>
    <scope>NUCLEOTIDE SEQUENCE [LARGE SCALE GENOMIC DNA]</scope>
    <source>
        <strain evidence="7 8">DSM 12806</strain>
    </source>
</reference>
<dbReference type="InterPro" id="IPR011701">
    <property type="entry name" value="MFS"/>
</dbReference>
<comment type="subcellular location">
    <subcellularLocation>
        <location evidence="1">Cell membrane</location>
        <topology evidence="1">Multi-pass membrane protein</topology>
    </subcellularLocation>
</comment>
<dbReference type="GO" id="GO:0005886">
    <property type="term" value="C:plasma membrane"/>
    <property type="evidence" value="ECO:0007669"/>
    <property type="project" value="UniProtKB-SubCell"/>
</dbReference>
<feature type="transmembrane region" description="Helical" evidence="5">
    <location>
        <begin position="438"/>
        <end position="457"/>
    </location>
</feature>
<dbReference type="PANTHER" id="PTHR23501">
    <property type="entry name" value="MAJOR FACILITATOR SUPERFAMILY"/>
    <property type="match status" value="1"/>
</dbReference>
<dbReference type="InterPro" id="IPR036259">
    <property type="entry name" value="MFS_trans_sf"/>
</dbReference>
<feature type="transmembrane region" description="Helical" evidence="5">
    <location>
        <begin position="84"/>
        <end position="105"/>
    </location>
</feature>
<keyword evidence="2 5" id="KW-0812">Transmembrane</keyword>
<evidence type="ECO:0000259" key="6">
    <source>
        <dbReference type="PROSITE" id="PS50850"/>
    </source>
</evidence>
<dbReference type="EMBL" id="PJNE01000001">
    <property type="protein sequence ID" value="PKW28017.1"/>
    <property type="molecule type" value="Genomic_DNA"/>
</dbReference>
<feature type="transmembrane region" description="Helical" evidence="5">
    <location>
        <begin position="306"/>
        <end position="328"/>
    </location>
</feature>
<keyword evidence="3 5" id="KW-1133">Transmembrane helix</keyword>
<dbReference type="PANTHER" id="PTHR23501:SF154">
    <property type="entry name" value="MULTIDRUG-EFFLUX TRANSPORTER RV1634-RELATED"/>
    <property type="match status" value="1"/>
</dbReference>
<proteinExistence type="predicted"/>
<evidence type="ECO:0000256" key="1">
    <source>
        <dbReference type="ARBA" id="ARBA00004651"/>
    </source>
</evidence>
<keyword evidence="8" id="KW-1185">Reference proteome</keyword>
<dbReference type="Gene3D" id="1.20.1250.20">
    <property type="entry name" value="MFS general substrate transporter like domains"/>
    <property type="match status" value="1"/>
</dbReference>
<dbReference type="GO" id="GO:0022857">
    <property type="term" value="F:transmembrane transporter activity"/>
    <property type="evidence" value="ECO:0007669"/>
    <property type="project" value="InterPro"/>
</dbReference>
<feature type="transmembrane region" description="Helical" evidence="5">
    <location>
        <begin position="247"/>
        <end position="267"/>
    </location>
</feature>
<evidence type="ECO:0000256" key="2">
    <source>
        <dbReference type="ARBA" id="ARBA00022692"/>
    </source>
</evidence>
<evidence type="ECO:0000256" key="5">
    <source>
        <dbReference type="SAM" id="Phobius"/>
    </source>
</evidence>
<dbReference type="AlphaFoldDB" id="A0A2N3YMC6"/>
<dbReference type="RefSeq" id="WP_101396401.1">
    <property type="nucleotide sequence ID" value="NZ_PJNE01000001.1"/>
</dbReference>
<evidence type="ECO:0000256" key="3">
    <source>
        <dbReference type="ARBA" id="ARBA00022989"/>
    </source>
</evidence>
<dbReference type="Pfam" id="PF07690">
    <property type="entry name" value="MFS_1"/>
    <property type="match status" value="1"/>
</dbReference>
<accession>A0A2N3YMC6</accession>
<feature type="transmembrane region" description="Helical" evidence="5">
    <location>
        <begin position="279"/>
        <end position="300"/>
    </location>
</feature>
<name>A0A2N3YMC6_9MICO</name>
<sequence length="462" mass="48117">MRTDTTTTTEGGPLSRPYVEVTVAVLALVTIVAFESMAVSTAMPDVARELHAVRSYGYAFSVMLTAQLLGIVVAGVWTDRSGPLPGALVGQLLLAAGAATCGMSMRLDLFLVGRALTGLGGGLLVVMLYVIAGRVYPEAIRPRLFTYISAAWVLPSLAGPPVSAWVTENLSWRWVFLGVVVPVLVTIVALARAQRRVDTSRLREVVSSRDHHTHVRTAWAGLGVAVAAGAVQLGTHELVVQWSPKTVVALLGLVGVGAIAPVLLPKATLLMGRGLPSVVLARALLCAAFYGGITYVPLFLVGQRHASLQVAGLVLAVGAIGWAVGAWYQGHDSLHLPRYRLVEVGGGLLTAGLLWLSLVAWLNLPAWLSVLALLLAGLAMGAGVTTTTIVGLEVCGVEQHGETSSALQLADVLGSVLGIAAVTAAFAAVHRPGHDNPLFGALFLGLAVVALVVVPAGQRIRT</sequence>
<evidence type="ECO:0000313" key="8">
    <source>
        <dbReference type="Proteomes" id="UP000233781"/>
    </source>
</evidence>
<feature type="transmembrane region" description="Helical" evidence="5">
    <location>
        <begin position="340"/>
        <end position="361"/>
    </location>
</feature>
<feature type="domain" description="Major facilitator superfamily (MFS) profile" evidence="6">
    <location>
        <begin position="21"/>
        <end position="458"/>
    </location>
</feature>
<protein>
    <submittedName>
        <fullName evidence="7">Putative MFS family arabinose efflux permease</fullName>
    </submittedName>
</protein>
<dbReference type="InterPro" id="IPR020846">
    <property type="entry name" value="MFS_dom"/>
</dbReference>
<evidence type="ECO:0000313" key="7">
    <source>
        <dbReference type="EMBL" id="PKW28017.1"/>
    </source>
</evidence>
<feature type="transmembrane region" description="Helical" evidence="5">
    <location>
        <begin position="111"/>
        <end position="132"/>
    </location>
</feature>
<gene>
    <name evidence="7" type="ORF">ATL31_2870</name>
</gene>
<feature type="transmembrane region" description="Helical" evidence="5">
    <location>
        <begin position="55"/>
        <end position="77"/>
    </location>
</feature>
<dbReference type="Proteomes" id="UP000233781">
    <property type="component" value="Unassembled WGS sequence"/>
</dbReference>
<feature type="transmembrane region" description="Helical" evidence="5">
    <location>
        <begin position="406"/>
        <end position="426"/>
    </location>
</feature>